<keyword evidence="3" id="KW-1185">Reference proteome</keyword>
<dbReference type="InterPro" id="IPR001466">
    <property type="entry name" value="Beta-lactam-related"/>
</dbReference>
<dbReference type="Gene3D" id="3.40.710.10">
    <property type="entry name" value="DD-peptidase/beta-lactamase superfamily"/>
    <property type="match status" value="1"/>
</dbReference>
<dbReference type="PANTHER" id="PTHR43283:SF3">
    <property type="entry name" value="BETA-LACTAMASE FAMILY PROTEIN (AFU_ORTHOLOGUE AFUA_5G07500)"/>
    <property type="match status" value="1"/>
</dbReference>
<dbReference type="Proteomes" id="UP000593758">
    <property type="component" value="Chromosome"/>
</dbReference>
<organism evidence="2 3">
    <name type="scientific">Ruania alkalisoli</name>
    <dbReference type="NCBI Taxonomy" id="2779775"/>
    <lineage>
        <taxon>Bacteria</taxon>
        <taxon>Bacillati</taxon>
        <taxon>Actinomycetota</taxon>
        <taxon>Actinomycetes</taxon>
        <taxon>Micrococcales</taxon>
        <taxon>Ruaniaceae</taxon>
        <taxon>Ruania</taxon>
    </lineage>
</organism>
<dbReference type="RefSeq" id="WP_193497670.1">
    <property type="nucleotide sequence ID" value="NZ_CP063169.1"/>
</dbReference>
<evidence type="ECO:0000313" key="3">
    <source>
        <dbReference type="Proteomes" id="UP000593758"/>
    </source>
</evidence>
<dbReference type="EMBL" id="CP063169">
    <property type="protein sequence ID" value="QOR71001.1"/>
    <property type="molecule type" value="Genomic_DNA"/>
</dbReference>
<dbReference type="PANTHER" id="PTHR43283">
    <property type="entry name" value="BETA-LACTAMASE-RELATED"/>
    <property type="match status" value="1"/>
</dbReference>
<evidence type="ECO:0000259" key="1">
    <source>
        <dbReference type="Pfam" id="PF00144"/>
    </source>
</evidence>
<name>A0A7M1SU41_9MICO</name>
<accession>A0A7M1SU41</accession>
<dbReference type="AlphaFoldDB" id="A0A7M1SU41"/>
<dbReference type="InterPro" id="IPR050789">
    <property type="entry name" value="Diverse_Enzym_Activities"/>
</dbReference>
<feature type="domain" description="Beta-lactamase-related" evidence="1">
    <location>
        <begin position="18"/>
        <end position="363"/>
    </location>
</feature>
<dbReference type="Pfam" id="PF00144">
    <property type="entry name" value="Beta-lactamase"/>
    <property type="match status" value="1"/>
</dbReference>
<protein>
    <submittedName>
        <fullName evidence="2">Beta-lactamase family protein</fullName>
    </submittedName>
</protein>
<gene>
    <name evidence="2" type="ORF">IM660_01400</name>
</gene>
<proteinExistence type="predicted"/>
<dbReference type="KEGG" id="halt:IM660_01400"/>
<evidence type="ECO:0000313" key="2">
    <source>
        <dbReference type="EMBL" id="QOR71001.1"/>
    </source>
</evidence>
<dbReference type="SUPFAM" id="SSF56601">
    <property type="entry name" value="beta-lactamase/transpeptidase-like"/>
    <property type="match status" value="1"/>
</dbReference>
<sequence length="383" mass="40829">MDRAHLEQQLTTHIGPDAIPGLTWYVRDGDQVLTGALGHRDLEATAPIDTDEVFRIASMTKPVTAALALMLVADGAVGLTDPVDAHLPELADRRVLRHPHADIDDTVPADRPITLADLLTNTSGWGMDFSDFSPTPLDAAWAARGIVAGPPAPAGVLSTEAWLTAAADLPLRHQPGERWLYNTPSLVTGLFIERATGSRLGEVMAERVFDPLGMTDTGFWVPPQNRRRFGACFGAGTDVYDPADGQWAAIPPREGGDAGLVSTVSDYGRFADLVRAGGAVGDRQVIPRELVRAMTTNQLPDHVLARGGPDPDGTGWGYGCEVRTTRAPSGLAAGAYGWNGGLGSRWFTDPASDRTGILLTNRMWSSPQIPPVFSEFEPLVAAG</sequence>
<dbReference type="InterPro" id="IPR012338">
    <property type="entry name" value="Beta-lactam/transpept-like"/>
</dbReference>
<reference evidence="2 3" key="1">
    <citation type="submission" date="2020-10" db="EMBL/GenBank/DDBJ databases">
        <title>Haloactinobacterium sp. RN3S43, a bacterium isolated from saline soil.</title>
        <authorList>
            <person name="Sun J.-Q."/>
        </authorList>
    </citation>
    <scope>NUCLEOTIDE SEQUENCE [LARGE SCALE GENOMIC DNA]</scope>
    <source>
        <strain evidence="2 3">RN3S43</strain>
    </source>
</reference>